<comment type="catalytic activity">
    <reaction evidence="1 10">
        <text>ATP-dependent breakage, passage and rejoining of double-stranded DNA.</text>
        <dbReference type="EC" id="5.6.2.2"/>
    </reaction>
</comment>
<dbReference type="AlphaFoldDB" id="A0A9P4NAH6"/>
<dbReference type="EC" id="5.6.2.2" evidence="4"/>
<dbReference type="InterPro" id="IPR036388">
    <property type="entry name" value="WH-like_DNA-bd_sf"/>
</dbReference>
<keyword evidence="7 10" id="KW-0799">Topoisomerase</keyword>
<feature type="compositionally biased region" description="Polar residues" evidence="11">
    <location>
        <begin position="48"/>
        <end position="59"/>
    </location>
</feature>
<dbReference type="SUPFAM" id="SSF56726">
    <property type="entry name" value="DNA topoisomerase IV, alpha subunit"/>
    <property type="match status" value="1"/>
</dbReference>
<comment type="cofactor">
    <cofactor evidence="2">
        <name>Mg(2+)</name>
        <dbReference type="ChEBI" id="CHEBI:18420"/>
    </cofactor>
</comment>
<reference evidence="15" key="1">
    <citation type="journal article" date="2020" name="Stud. Mycol.">
        <title>101 Dothideomycetes genomes: A test case for predicting lifestyles and emergence of pathogens.</title>
        <authorList>
            <person name="Haridas S."/>
            <person name="Albert R."/>
            <person name="Binder M."/>
            <person name="Bloem J."/>
            <person name="LaButti K."/>
            <person name="Salamov A."/>
            <person name="Andreopoulos B."/>
            <person name="Baker S."/>
            <person name="Barry K."/>
            <person name="Bills G."/>
            <person name="Bluhm B."/>
            <person name="Cannon C."/>
            <person name="Castanera R."/>
            <person name="Culley D."/>
            <person name="Daum C."/>
            <person name="Ezra D."/>
            <person name="Gonzalez J."/>
            <person name="Henrissat B."/>
            <person name="Kuo A."/>
            <person name="Liang C."/>
            <person name="Lipzen A."/>
            <person name="Lutzoni F."/>
            <person name="Magnuson J."/>
            <person name="Mondo S."/>
            <person name="Nolan M."/>
            <person name="Ohm R."/>
            <person name="Pangilinan J."/>
            <person name="Park H.-J."/>
            <person name="Ramirez L."/>
            <person name="Alfaro M."/>
            <person name="Sun H."/>
            <person name="Tritt A."/>
            <person name="Yoshinaga Y."/>
            <person name="Zwiers L.-H."/>
            <person name="Turgeon B."/>
            <person name="Goodwin S."/>
            <person name="Spatafora J."/>
            <person name="Crous P."/>
            <person name="Grigoriev I."/>
        </authorList>
    </citation>
    <scope>NUCLEOTIDE SEQUENCE [LARGE SCALE GENOMIC DNA]</scope>
    <source>
        <strain evidence="15">CBS 304.66</strain>
    </source>
</reference>
<dbReference type="FunFam" id="3.40.1360.10:FF:000018">
    <property type="entry name" value="Type II DNA topoisomerase VI subunit A"/>
    <property type="match status" value="1"/>
</dbReference>
<feature type="compositionally biased region" description="Acidic residues" evidence="11">
    <location>
        <begin position="30"/>
        <end position="41"/>
    </location>
</feature>
<feature type="region of interest" description="Disordered" evidence="11">
    <location>
        <begin position="1"/>
        <end position="88"/>
    </location>
</feature>
<dbReference type="Pfam" id="PF04406">
    <property type="entry name" value="TP6A_N"/>
    <property type="match status" value="1"/>
</dbReference>
<feature type="compositionally biased region" description="Basic and acidic residues" evidence="11">
    <location>
        <begin position="60"/>
        <end position="74"/>
    </location>
</feature>
<comment type="caution">
    <text evidence="14">The sequence shown here is derived from an EMBL/GenBank/DDBJ whole genome shotgun (WGS) entry which is preliminary data.</text>
</comment>
<evidence type="ECO:0000256" key="10">
    <source>
        <dbReference type="PROSITE-ProRule" id="PRU01385"/>
    </source>
</evidence>
<evidence type="ECO:0000256" key="7">
    <source>
        <dbReference type="ARBA" id="ARBA00023029"/>
    </source>
</evidence>
<dbReference type="Gene3D" id="3.40.1360.10">
    <property type="match status" value="1"/>
</dbReference>
<organism evidence="14 15">
    <name type="scientific">Lojkania enalia</name>
    <dbReference type="NCBI Taxonomy" id="147567"/>
    <lineage>
        <taxon>Eukaryota</taxon>
        <taxon>Fungi</taxon>
        <taxon>Dikarya</taxon>
        <taxon>Ascomycota</taxon>
        <taxon>Pezizomycotina</taxon>
        <taxon>Dothideomycetes</taxon>
        <taxon>Pleosporomycetidae</taxon>
        <taxon>Pleosporales</taxon>
        <taxon>Pleosporales incertae sedis</taxon>
        <taxon>Lojkania</taxon>
    </lineage>
</organism>
<evidence type="ECO:0000256" key="1">
    <source>
        <dbReference type="ARBA" id="ARBA00000185"/>
    </source>
</evidence>
<dbReference type="GO" id="GO:0003677">
    <property type="term" value="F:DNA binding"/>
    <property type="evidence" value="ECO:0007669"/>
    <property type="project" value="UniProtKB-UniRule"/>
</dbReference>
<evidence type="ECO:0000313" key="14">
    <source>
        <dbReference type="EMBL" id="KAF2269596.1"/>
    </source>
</evidence>
<evidence type="ECO:0000256" key="6">
    <source>
        <dbReference type="ARBA" id="ARBA00022842"/>
    </source>
</evidence>
<evidence type="ECO:0000256" key="5">
    <source>
        <dbReference type="ARBA" id="ARBA00022723"/>
    </source>
</evidence>
<dbReference type="Proteomes" id="UP000800093">
    <property type="component" value="Unassembled WGS sequence"/>
</dbReference>
<dbReference type="PANTHER" id="PTHR10848:SF0">
    <property type="entry name" value="MEIOTIC RECOMBINATION PROTEIN SPO11"/>
    <property type="match status" value="1"/>
</dbReference>
<dbReference type="GO" id="GO:0042138">
    <property type="term" value="P:meiotic DNA double-strand break formation"/>
    <property type="evidence" value="ECO:0007669"/>
    <property type="project" value="TreeGrafter"/>
</dbReference>
<dbReference type="InterPro" id="IPR036078">
    <property type="entry name" value="Spo11/TopoVI_A_sf"/>
</dbReference>
<evidence type="ECO:0000313" key="15">
    <source>
        <dbReference type="Proteomes" id="UP000800093"/>
    </source>
</evidence>
<dbReference type="GO" id="GO:0046872">
    <property type="term" value="F:metal ion binding"/>
    <property type="evidence" value="ECO:0007669"/>
    <property type="project" value="UniProtKB-KW"/>
</dbReference>
<protein>
    <recommendedName>
        <fullName evidence="4">DNA topoisomerase (ATP-hydrolyzing)</fullName>
        <ecNumber evidence="4">5.6.2.2</ecNumber>
    </recommendedName>
</protein>
<evidence type="ECO:0000259" key="13">
    <source>
        <dbReference type="Pfam" id="PF21180"/>
    </source>
</evidence>
<dbReference type="PRINTS" id="PR01550">
    <property type="entry name" value="TOP6AFAMILY"/>
</dbReference>
<evidence type="ECO:0000256" key="3">
    <source>
        <dbReference type="ARBA" id="ARBA00006559"/>
    </source>
</evidence>
<comment type="similarity">
    <text evidence="3 10">Belongs to the TOP6A family.</text>
</comment>
<dbReference type="InterPro" id="IPR013049">
    <property type="entry name" value="Spo11/TopoVI_A_N"/>
</dbReference>
<proteinExistence type="inferred from homology"/>
<dbReference type="GO" id="GO:0007131">
    <property type="term" value="P:reciprocal meiotic recombination"/>
    <property type="evidence" value="ECO:0007669"/>
    <property type="project" value="TreeGrafter"/>
</dbReference>
<dbReference type="PANTHER" id="PTHR10848">
    <property type="entry name" value="MEIOTIC RECOMBINATION PROTEIN SPO11"/>
    <property type="match status" value="1"/>
</dbReference>
<evidence type="ECO:0000259" key="12">
    <source>
        <dbReference type="Pfam" id="PF04406"/>
    </source>
</evidence>
<sequence length="488" mass="54116">MNEMKPPREEMLFELTPSQDALDNMRGRDSEDEELLDDSFDVELTPWTLRSSPLQSANSGREDPDSLRLDEPPDNKTGVGHPVQQPDNLSRSIRDRTWIIAHIEHILEKILHGSADEGDQLSITLRRRLCNNRGSIKSAQTSNTANSPKTYKISFPGNSVQEAWKFTVLVRILEIIHGTLVDNAVITKRDIYYRHPDLFVKQSVVDQYVDDLALTFGVSRPLLNVTAAAKGLVSGNFVIKKSDGTLVNGLSDNEGILIPKVLGGDRLNLSAIQAILVIEKEAAFQSVITSKYWSKMSASCVILTAKGYPDLASRVFLRLLAGHSPYIPMFILVDFDPDGIAIMSTYKHGSCRLAHESVTGQDTPTLSLPKLRWLGVHSHQISRIPVTECDTDGAVISKAQGFMSLTSRDRKRASRMLEWDVCAEDGVEPSWRRELQIMLMLNMKAEMQILEEVSGSLASWVNDELKGMQCLGIGSGEGVSRLCTADAL</sequence>
<gene>
    <name evidence="14" type="ORF">CC78DRAFT_612534</name>
</gene>
<evidence type="ECO:0000256" key="11">
    <source>
        <dbReference type="SAM" id="MobiDB-lite"/>
    </source>
</evidence>
<feature type="active site" description="O-(5'-phospho-DNA)-tyrosine intermediate" evidence="10">
    <location>
        <position position="193"/>
    </location>
</feature>
<dbReference type="PROSITE" id="PS52041">
    <property type="entry name" value="TOPO_IIB"/>
    <property type="match status" value="1"/>
</dbReference>
<name>A0A9P4NAH6_9PLEO</name>
<dbReference type="OrthoDB" id="5377392at2759"/>
<dbReference type="GO" id="GO:0005524">
    <property type="term" value="F:ATP binding"/>
    <property type="evidence" value="ECO:0007669"/>
    <property type="project" value="InterPro"/>
</dbReference>
<dbReference type="GO" id="GO:0003918">
    <property type="term" value="F:DNA topoisomerase type II (double strand cut, ATP-hydrolyzing) activity"/>
    <property type="evidence" value="ECO:0007669"/>
    <property type="project" value="UniProtKB-UniRule"/>
</dbReference>
<evidence type="ECO:0000256" key="2">
    <source>
        <dbReference type="ARBA" id="ARBA00001946"/>
    </source>
</evidence>
<evidence type="ECO:0000256" key="4">
    <source>
        <dbReference type="ARBA" id="ARBA00012895"/>
    </source>
</evidence>
<dbReference type="GO" id="GO:0000228">
    <property type="term" value="C:nuclear chromosome"/>
    <property type="evidence" value="ECO:0007669"/>
    <property type="project" value="TreeGrafter"/>
</dbReference>
<accession>A0A9P4NAH6</accession>
<dbReference type="InterPro" id="IPR034136">
    <property type="entry name" value="TOPRIM_Topo6A/Spo11"/>
</dbReference>
<keyword evidence="6" id="KW-0460">Magnesium</keyword>
<dbReference type="Pfam" id="PF21180">
    <property type="entry name" value="TOP6A-Spo11_Toprim"/>
    <property type="match status" value="1"/>
</dbReference>
<evidence type="ECO:0000256" key="9">
    <source>
        <dbReference type="ARBA" id="ARBA00023235"/>
    </source>
</evidence>
<keyword evidence="8 10" id="KW-0238">DNA-binding</keyword>
<dbReference type="InterPro" id="IPR002815">
    <property type="entry name" value="Spo11/TopoVI_A"/>
</dbReference>
<keyword evidence="5" id="KW-0479">Metal-binding</keyword>
<evidence type="ECO:0000256" key="8">
    <source>
        <dbReference type="ARBA" id="ARBA00023125"/>
    </source>
</evidence>
<dbReference type="CDD" id="cd00223">
    <property type="entry name" value="TOPRIM_TopoIIB_SPO"/>
    <property type="match status" value="1"/>
</dbReference>
<dbReference type="GO" id="GO:0000706">
    <property type="term" value="P:meiotic DNA double-strand break processing"/>
    <property type="evidence" value="ECO:0007669"/>
    <property type="project" value="TreeGrafter"/>
</dbReference>
<dbReference type="Gene3D" id="1.10.10.10">
    <property type="entry name" value="Winged helix-like DNA-binding domain superfamily/Winged helix DNA-binding domain"/>
    <property type="match status" value="1"/>
</dbReference>
<feature type="domain" description="Topoisomerase 6 subunit A/Spo11 TOPRIM" evidence="13">
    <location>
        <begin position="275"/>
        <end position="454"/>
    </location>
</feature>
<feature type="domain" description="Spo11/DNA topoisomerase VI subunit A N-terminal" evidence="12">
    <location>
        <begin position="164"/>
        <end position="225"/>
    </location>
</feature>
<feature type="compositionally biased region" description="Basic and acidic residues" evidence="11">
    <location>
        <begin position="1"/>
        <end position="11"/>
    </location>
</feature>
<keyword evidence="15" id="KW-1185">Reference proteome</keyword>
<dbReference type="EMBL" id="ML986582">
    <property type="protein sequence ID" value="KAF2269596.1"/>
    <property type="molecule type" value="Genomic_DNA"/>
</dbReference>
<keyword evidence="9 10" id="KW-0413">Isomerase</keyword>